<keyword evidence="1" id="KW-0732">Signal</keyword>
<dbReference type="GO" id="GO:0008081">
    <property type="term" value="F:phosphoric diester hydrolase activity"/>
    <property type="evidence" value="ECO:0007669"/>
    <property type="project" value="InterPro"/>
</dbReference>
<accession>A0AAF0JAC6</accession>
<reference evidence="2" key="1">
    <citation type="submission" date="2023-03" db="EMBL/GenBank/DDBJ databases">
        <title>Mating type loci evolution in Malassezia.</title>
        <authorList>
            <person name="Coelho M.A."/>
        </authorList>
    </citation>
    <scope>NUCLEOTIDE SEQUENCE</scope>
    <source>
        <strain evidence="2">CBS 9431</strain>
    </source>
</reference>
<dbReference type="PROSITE" id="PS51257">
    <property type="entry name" value="PROKAR_LIPOPROTEIN"/>
    <property type="match status" value="1"/>
</dbReference>
<dbReference type="Proteomes" id="UP001217754">
    <property type="component" value="Chromosome 4"/>
</dbReference>
<organism evidence="2 3">
    <name type="scientific">Malassezia japonica</name>
    <dbReference type="NCBI Taxonomy" id="223818"/>
    <lineage>
        <taxon>Eukaryota</taxon>
        <taxon>Fungi</taxon>
        <taxon>Dikarya</taxon>
        <taxon>Basidiomycota</taxon>
        <taxon>Ustilaginomycotina</taxon>
        <taxon>Malasseziomycetes</taxon>
        <taxon>Malasseziales</taxon>
        <taxon>Malasseziaceae</taxon>
        <taxon>Malassezia</taxon>
    </lineage>
</organism>
<evidence type="ECO:0000313" key="2">
    <source>
        <dbReference type="EMBL" id="WFD39657.1"/>
    </source>
</evidence>
<dbReference type="Pfam" id="PF26146">
    <property type="entry name" value="PI-PLC_X"/>
    <property type="match status" value="1"/>
</dbReference>
<dbReference type="AlphaFoldDB" id="A0AAF0JAC6"/>
<dbReference type="GeneID" id="85226288"/>
<name>A0AAF0JAC6_9BASI</name>
<dbReference type="InterPro" id="IPR017946">
    <property type="entry name" value="PLC-like_Pdiesterase_TIM-brl"/>
</dbReference>
<dbReference type="GO" id="GO:0006629">
    <property type="term" value="P:lipid metabolic process"/>
    <property type="evidence" value="ECO:0007669"/>
    <property type="project" value="InterPro"/>
</dbReference>
<evidence type="ECO:0008006" key="4">
    <source>
        <dbReference type="Google" id="ProtNLM"/>
    </source>
</evidence>
<feature type="signal peptide" evidence="1">
    <location>
        <begin position="1"/>
        <end position="21"/>
    </location>
</feature>
<evidence type="ECO:0000313" key="3">
    <source>
        <dbReference type="Proteomes" id="UP001217754"/>
    </source>
</evidence>
<dbReference type="RefSeq" id="XP_060122554.1">
    <property type="nucleotide sequence ID" value="XM_060266571.1"/>
</dbReference>
<dbReference type="PANTHER" id="PTHR13593">
    <property type="match status" value="1"/>
</dbReference>
<gene>
    <name evidence="2" type="ORF">MJAP1_002637</name>
</gene>
<sequence length="355" mass="38341">MIKAMWAPFAAVALLVACASASSSGLAVKRAASVCNGYSELCSKQYSNVTHIGAHDSYSVGSMSSVGTNQELDVTDQLKSGIRALQIQGHSEEGSASGISLCHTDCSIRNGGTLESYLGNVTQWVKENPNDVVTIFIANNDNLPAAQWGKGFSSAGLEKYTYAPAGTKVSKNNWPQLKDMINKNQRVVVFMDYKADTSAVKYILPEFSNVFEDPYDQQSTPFNCTADRFNGDTSHMMYLHNHFLDKKGDILGKSYLTPDTSQLNKTNSVDSIMSNAASCAKKHDSYPTFILFDFFDQGNGSVFEAAAQMNNVQYQATPISSSSDSNSNSASSMHPGLPYLGGLFALALGWVALIL</sequence>
<protein>
    <recommendedName>
        <fullName evidence="4">PLC-like phosphodiesterase</fullName>
    </recommendedName>
</protein>
<dbReference type="Gene3D" id="3.20.20.190">
    <property type="entry name" value="Phosphatidylinositol (PI) phosphodiesterase"/>
    <property type="match status" value="1"/>
</dbReference>
<proteinExistence type="predicted"/>
<keyword evidence="3" id="KW-1185">Reference proteome</keyword>
<dbReference type="EMBL" id="CP119961">
    <property type="protein sequence ID" value="WFD39657.1"/>
    <property type="molecule type" value="Genomic_DNA"/>
</dbReference>
<dbReference type="InterPro" id="IPR051057">
    <property type="entry name" value="PI-PLC_domain"/>
</dbReference>
<feature type="chain" id="PRO_5041908796" description="PLC-like phosphodiesterase" evidence="1">
    <location>
        <begin position="22"/>
        <end position="355"/>
    </location>
</feature>
<evidence type="ECO:0000256" key="1">
    <source>
        <dbReference type="SAM" id="SignalP"/>
    </source>
</evidence>
<dbReference type="SUPFAM" id="SSF51695">
    <property type="entry name" value="PLC-like phosphodiesterases"/>
    <property type="match status" value="1"/>
</dbReference>
<dbReference type="PANTHER" id="PTHR13593:SF140">
    <property type="entry name" value="PLC-LIKE PHOSPHODIESTERASE"/>
    <property type="match status" value="1"/>
</dbReference>